<proteinExistence type="inferred from homology"/>
<accession>R7UV45</accession>
<reference evidence="5 7" key="2">
    <citation type="journal article" date="2013" name="Nature">
        <title>Insights into bilaterian evolution from three spiralian genomes.</title>
        <authorList>
            <person name="Simakov O."/>
            <person name="Marletaz F."/>
            <person name="Cho S.J."/>
            <person name="Edsinger-Gonzales E."/>
            <person name="Havlak P."/>
            <person name="Hellsten U."/>
            <person name="Kuo D.H."/>
            <person name="Larsson T."/>
            <person name="Lv J."/>
            <person name="Arendt D."/>
            <person name="Savage R."/>
            <person name="Osoegawa K."/>
            <person name="de Jong P."/>
            <person name="Grimwood J."/>
            <person name="Chapman J.A."/>
            <person name="Shapiro H."/>
            <person name="Aerts A."/>
            <person name="Otillar R.P."/>
            <person name="Terry A.Y."/>
            <person name="Boore J.L."/>
            <person name="Grigoriev I.V."/>
            <person name="Lindberg D.R."/>
            <person name="Seaver E.C."/>
            <person name="Weisblat D.A."/>
            <person name="Putnam N.H."/>
            <person name="Rokhsar D.S."/>
        </authorList>
    </citation>
    <scope>NUCLEOTIDE SEQUENCE</scope>
    <source>
        <strain evidence="5 7">I ESC-2004</strain>
    </source>
</reference>
<dbReference type="PANTHER" id="PTHR28657">
    <property type="entry name" value="INDOLEAMINE 2,3-DIOXYGENASE"/>
    <property type="match status" value="1"/>
</dbReference>
<gene>
    <name evidence="5" type="ORF">CAPTEDRAFT_200823</name>
</gene>
<dbReference type="PANTHER" id="PTHR28657:SF5">
    <property type="entry name" value="INDOLEAMINE 2,3-DIOXYGENASE"/>
    <property type="match status" value="1"/>
</dbReference>
<dbReference type="EMBL" id="KB297448">
    <property type="protein sequence ID" value="ELU10508.1"/>
    <property type="molecule type" value="Genomic_DNA"/>
</dbReference>
<dbReference type="OMA" id="SNKIMEP"/>
<evidence type="ECO:0000256" key="4">
    <source>
        <dbReference type="PIRSR" id="PIRSR600898-1"/>
    </source>
</evidence>
<dbReference type="GO" id="GO:0020037">
    <property type="term" value="F:heme binding"/>
    <property type="evidence" value="ECO:0007669"/>
    <property type="project" value="InterPro"/>
</dbReference>
<dbReference type="AlphaFoldDB" id="R7UV45"/>
<dbReference type="Gene3D" id="1.20.58.480">
    <property type="match status" value="1"/>
</dbReference>
<dbReference type="GO" id="GO:0046872">
    <property type="term" value="F:metal ion binding"/>
    <property type="evidence" value="ECO:0007669"/>
    <property type="project" value="UniProtKB-KW"/>
</dbReference>
<evidence type="ECO:0000256" key="2">
    <source>
        <dbReference type="ARBA" id="ARBA00022723"/>
    </source>
</evidence>
<dbReference type="GO" id="GO:0004833">
    <property type="term" value="F:L-tryptophan 2,3-dioxygenase activity"/>
    <property type="evidence" value="ECO:0007669"/>
    <property type="project" value="TreeGrafter"/>
</dbReference>
<dbReference type="GO" id="GO:0033754">
    <property type="term" value="F:indoleamine 2,3-dioxygenase activity"/>
    <property type="evidence" value="ECO:0007669"/>
    <property type="project" value="TreeGrafter"/>
</dbReference>
<evidence type="ECO:0000256" key="1">
    <source>
        <dbReference type="ARBA" id="ARBA00007119"/>
    </source>
</evidence>
<dbReference type="GO" id="GO:0019441">
    <property type="term" value="P:L-tryptophan catabolic process to kynurenine"/>
    <property type="evidence" value="ECO:0007669"/>
    <property type="project" value="InterPro"/>
</dbReference>
<dbReference type="InterPro" id="IPR000898">
    <property type="entry name" value="Indolamine_dOase"/>
</dbReference>
<dbReference type="EnsemblMetazoa" id="CapteT200823">
    <property type="protein sequence ID" value="CapteP200823"/>
    <property type="gene ID" value="CapteG200823"/>
</dbReference>
<name>R7UV45_CAPTE</name>
<organism evidence="5">
    <name type="scientific">Capitella teleta</name>
    <name type="common">Polychaete worm</name>
    <dbReference type="NCBI Taxonomy" id="283909"/>
    <lineage>
        <taxon>Eukaryota</taxon>
        <taxon>Metazoa</taxon>
        <taxon>Spiralia</taxon>
        <taxon>Lophotrochozoa</taxon>
        <taxon>Annelida</taxon>
        <taxon>Polychaeta</taxon>
        <taxon>Sedentaria</taxon>
        <taxon>Scolecida</taxon>
        <taxon>Capitellidae</taxon>
        <taxon>Capitella</taxon>
    </lineage>
</organism>
<dbReference type="GO" id="GO:0005737">
    <property type="term" value="C:cytoplasm"/>
    <property type="evidence" value="ECO:0007669"/>
    <property type="project" value="TreeGrafter"/>
</dbReference>
<evidence type="ECO:0000313" key="6">
    <source>
        <dbReference type="EnsemblMetazoa" id="CapteP200823"/>
    </source>
</evidence>
<reference evidence="7" key="1">
    <citation type="submission" date="2012-12" db="EMBL/GenBank/DDBJ databases">
        <authorList>
            <person name="Hellsten U."/>
            <person name="Grimwood J."/>
            <person name="Chapman J.A."/>
            <person name="Shapiro H."/>
            <person name="Aerts A."/>
            <person name="Otillar R.P."/>
            <person name="Terry A.Y."/>
            <person name="Boore J.L."/>
            <person name="Simakov O."/>
            <person name="Marletaz F."/>
            <person name="Cho S.-J."/>
            <person name="Edsinger-Gonzales E."/>
            <person name="Havlak P."/>
            <person name="Kuo D.-H."/>
            <person name="Larsson T."/>
            <person name="Lv J."/>
            <person name="Arendt D."/>
            <person name="Savage R."/>
            <person name="Osoegawa K."/>
            <person name="de Jong P."/>
            <person name="Lindberg D.R."/>
            <person name="Seaver E.C."/>
            <person name="Weisblat D.A."/>
            <person name="Putnam N.H."/>
            <person name="Grigoriev I.V."/>
            <person name="Rokhsar D.S."/>
        </authorList>
    </citation>
    <scope>NUCLEOTIDE SEQUENCE</scope>
    <source>
        <strain evidence="7">I ESC-2004</strain>
    </source>
</reference>
<feature type="binding site" description="proximal binding residue" evidence="4">
    <location>
        <position position="338"/>
    </location>
    <ligand>
        <name>heme b</name>
        <dbReference type="ChEBI" id="CHEBI:60344"/>
    </ligand>
    <ligandPart>
        <name>Fe</name>
        <dbReference type="ChEBI" id="CHEBI:18248"/>
    </ligandPart>
</feature>
<evidence type="ECO:0000313" key="7">
    <source>
        <dbReference type="Proteomes" id="UP000014760"/>
    </source>
</evidence>
<evidence type="ECO:0000256" key="3">
    <source>
        <dbReference type="ARBA" id="ARBA00023004"/>
    </source>
</evidence>
<dbReference type="Pfam" id="PF01231">
    <property type="entry name" value="IDO"/>
    <property type="match status" value="1"/>
</dbReference>
<comment type="similarity">
    <text evidence="1">Belongs to the indoleamine 2,3-dioxygenase family.</text>
</comment>
<keyword evidence="2 4" id="KW-0479">Metal-binding</keyword>
<dbReference type="InterPro" id="IPR037217">
    <property type="entry name" value="Trp/Indoleamine_2_3_dOase-like"/>
</dbReference>
<dbReference type="STRING" id="283909.R7UV45"/>
<keyword evidence="7" id="KW-1185">Reference proteome</keyword>
<dbReference type="SUPFAM" id="SSF140959">
    <property type="entry name" value="Indolic compounds 2,3-dioxygenase-like"/>
    <property type="match status" value="1"/>
</dbReference>
<evidence type="ECO:0000313" key="5">
    <source>
        <dbReference type="EMBL" id="ELU10508.1"/>
    </source>
</evidence>
<dbReference type="OrthoDB" id="10262710at2759"/>
<keyword evidence="3 4" id="KW-0408">Iron</keyword>
<reference evidence="6" key="3">
    <citation type="submission" date="2015-06" db="UniProtKB">
        <authorList>
            <consortium name="EnsemblMetazoa"/>
        </authorList>
    </citation>
    <scope>IDENTIFICATION</scope>
</reference>
<protein>
    <recommendedName>
        <fullName evidence="8">Indoleamine 2,3-dioxygenase</fullName>
    </recommendedName>
</protein>
<dbReference type="HOGENOM" id="CLU_010089_1_0_1"/>
<dbReference type="Proteomes" id="UP000014760">
    <property type="component" value="Unassembled WGS sequence"/>
</dbReference>
<dbReference type="EMBL" id="AMQN01006038">
    <property type="status" value="NOT_ANNOTATED_CDS"/>
    <property type="molecule type" value="Genomic_DNA"/>
</dbReference>
<dbReference type="GO" id="GO:0034354">
    <property type="term" value="P:'de novo' NAD+ biosynthetic process from L-tryptophan"/>
    <property type="evidence" value="ECO:0007669"/>
    <property type="project" value="TreeGrafter"/>
</dbReference>
<sequence>MEHRRAIPLLSNHHISESCGFLLPNPLVRLPEEFEAWNFLAENLEDLLLKHELRRRVDEMSLCDHRRLTGHRQQRLAYTFLCFIGNGYIWQEGDACAAKVVPKQLAIPWCAVSEALGLRPAASHAGCVLSNYKLINPNGNITTLVRFPGGKHCDWFFMVTAQVELTAVKGLKAIITAMHGVVEDDIEVTTKALRHLRESIREMKEVFSRMHDGLDADVFYNTMRPFLSGWGGEGSALPEGVIYEGVSSEPVQVTGGSAAQSSPIMAFDAALGVQHGGKPSDFLAKMRQYMPPAHRDFIAAVENGPSIRAYVKEREENAKLNAVYHDCVHAMKDFRSYHIQIVVKYVVVMSNRRKASFSYEGVAERGTGGQAFMPFLKSLRDSTSCE</sequence>
<evidence type="ECO:0008006" key="8">
    <source>
        <dbReference type="Google" id="ProtNLM"/>
    </source>
</evidence>
<keyword evidence="4" id="KW-0349">Heme</keyword>